<organism evidence="8 9">
    <name type="scientific">Xanthobacter tagetidis</name>
    <dbReference type="NCBI Taxonomy" id="60216"/>
    <lineage>
        <taxon>Bacteria</taxon>
        <taxon>Pseudomonadati</taxon>
        <taxon>Pseudomonadota</taxon>
        <taxon>Alphaproteobacteria</taxon>
        <taxon>Hyphomicrobiales</taxon>
        <taxon>Xanthobacteraceae</taxon>
        <taxon>Xanthobacter</taxon>
    </lineage>
</organism>
<evidence type="ECO:0000313" key="9">
    <source>
        <dbReference type="Proteomes" id="UP000269692"/>
    </source>
</evidence>
<evidence type="ECO:0000256" key="4">
    <source>
        <dbReference type="ARBA" id="ARBA00022692"/>
    </source>
</evidence>
<comment type="caution">
    <text evidence="8">The sequence shown here is derived from an EMBL/GenBank/DDBJ whole genome shotgun (WGS) entry which is preliminary data.</text>
</comment>
<dbReference type="OrthoDB" id="21094at2"/>
<evidence type="ECO:0000313" key="8">
    <source>
        <dbReference type="EMBL" id="RLP78287.1"/>
    </source>
</evidence>
<feature type="transmembrane region" description="Helical" evidence="7">
    <location>
        <begin position="144"/>
        <end position="165"/>
    </location>
</feature>
<dbReference type="EMBL" id="RCTF01000009">
    <property type="protein sequence ID" value="RLP78287.1"/>
    <property type="molecule type" value="Genomic_DNA"/>
</dbReference>
<evidence type="ECO:0000256" key="2">
    <source>
        <dbReference type="ARBA" id="ARBA00009784"/>
    </source>
</evidence>
<feature type="transmembrane region" description="Helical" evidence="7">
    <location>
        <begin position="186"/>
        <end position="203"/>
    </location>
</feature>
<dbReference type="Proteomes" id="UP000269692">
    <property type="component" value="Unassembled WGS sequence"/>
</dbReference>
<evidence type="ECO:0000256" key="7">
    <source>
        <dbReference type="RuleBase" id="RU362048"/>
    </source>
</evidence>
<keyword evidence="4 7" id="KW-0812">Transmembrane</keyword>
<accession>A0A3L7ADI6</accession>
<evidence type="ECO:0000256" key="3">
    <source>
        <dbReference type="ARBA" id="ARBA00022475"/>
    </source>
</evidence>
<dbReference type="InterPro" id="IPR002771">
    <property type="entry name" value="Multi_antbiot-R_MarC"/>
</dbReference>
<dbReference type="AlphaFoldDB" id="A0A3L7ADI6"/>
<keyword evidence="5 7" id="KW-1133">Transmembrane helix</keyword>
<dbReference type="NCBIfam" id="TIGR00427">
    <property type="entry name" value="NAAT family transporter"/>
    <property type="match status" value="1"/>
</dbReference>
<dbReference type="PANTHER" id="PTHR33508:SF1">
    <property type="entry name" value="UPF0056 MEMBRANE PROTEIN YHCE"/>
    <property type="match status" value="1"/>
</dbReference>
<name>A0A3L7ADI6_9HYPH</name>
<keyword evidence="6 7" id="KW-0472">Membrane</keyword>
<dbReference type="PANTHER" id="PTHR33508">
    <property type="entry name" value="UPF0056 MEMBRANE PROTEIN YHCE"/>
    <property type="match status" value="1"/>
</dbReference>
<evidence type="ECO:0000256" key="1">
    <source>
        <dbReference type="ARBA" id="ARBA00004651"/>
    </source>
</evidence>
<comment type="subcellular location">
    <subcellularLocation>
        <location evidence="1 7">Cell membrane</location>
        <topology evidence="1 7">Multi-pass membrane protein</topology>
    </subcellularLocation>
</comment>
<evidence type="ECO:0000256" key="6">
    <source>
        <dbReference type="ARBA" id="ARBA00023136"/>
    </source>
</evidence>
<dbReference type="Pfam" id="PF01914">
    <property type="entry name" value="MarC"/>
    <property type="match status" value="1"/>
</dbReference>
<feature type="transmembrane region" description="Helical" evidence="7">
    <location>
        <begin position="39"/>
        <end position="59"/>
    </location>
</feature>
<keyword evidence="3" id="KW-1003">Cell membrane</keyword>
<gene>
    <name evidence="8" type="ORF">D9R14_12125</name>
</gene>
<proteinExistence type="inferred from homology"/>
<comment type="caution">
    <text evidence="7">Lacks conserved residue(s) required for the propagation of feature annotation.</text>
</comment>
<comment type="similarity">
    <text evidence="2 7">Belongs to the UPF0056 (MarC) family.</text>
</comment>
<evidence type="ECO:0000256" key="5">
    <source>
        <dbReference type="ARBA" id="ARBA00022989"/>
    </source>
</evidence>
<protein>
    <recommendedName>
        <fullName evidence="7">UPF0056 membrane protein</fullName>
    </recommendedName>
</protein>
<keyword evidence="9" id="KW-1185">Reference proteome</keyword>
<reference evidence="8 9" key="1">
    <citation type="submission" date="2018-10" db="EMBL/GenBank/DDBJ databases">
        <title>Xanthobacter tagetidis genome sequencing and assembly.</title>
        <authorList>
            <person name="Maclea K.S."/>
            <person name="Goen A.E."/>
            <person name="Fatima S.A."/>
        </authorList>
    </citation>
    <scope>NUCLEOTIDE SEQUENCE [LARGE SCALE GENOMIC DNA]</scope>
    <source>
        <strain evidence="8 9">ATCC 700314</strain>
    </source>
</reference>
<sequence length="212" mass="22703">MVFAALFPVVNPLGSAPIFLNFVRKCSPTVREQVARQVAIYGFVLLLGSLLFGAQILLFFGVSLPVLRVAGGAVVMAVGWSILHQGDEPADRTASQELSETQAQNEAFYPLTLPLTVGPGSIATTIALSATHKPTWQVDLVESLSSLIGALAGLIAVALIVYFAFREAPTLERVLGKNGTNVLVRLFAFILFAIGVEIAWLGMRELLAQVPR</sequence>
<dbReference type="GO" id="GO:0005886">
    <property type="term" value="C:plasma membrane"/>
    <property type="evidence" value="ECO:0007669"/>
    <property type="project" value="UniProtKB-SubCell"/>
</dbReference>